<dbReference type="InterPro" id="IPR004701">
    <property type="entry name" value="PTS_EIIA_man-typ"/>
</dbReference>
<dbReference type="PROSITE" id="PS51372">
    <property type="entry name" value="PRD_2"/>
    <property type="match status" value="2"/>
</dbReference>
<dbReference type="InterPro" id="IPR003593">
    <property type="entry name" value="AAA+_ATPase"/>
</dbReference>
<keyword evidence="3" id="KW-0067">ATP-binding</keyword>
<dbReference type="InterPro" id="IPR036634">
    <property type="entry name" value="PRD_sf"/>
</dbReference>
<dbReference type="PROSITE" id="PS51096">
    <property type="entry name" value="PTS_EIIA_TYPE_4"/>
    <property type="match status" value="1"/>
</dbReference>
<gene>
    <name evidence="8" type="ORF">RGB73_15240</name>
</gene>
<dbReference type="InterPro" id="IPR036390">
    <property type="entry name" value="WH_DNA-bd_sf"/>
</dbReference>
<feature type="domain" description="PTS EIIA type-4" evidence="6">
    <location>
        <begin position="576"/>
        <end position="712"/>
    </location>
</feature>
<dbReference type="PANTHER" id="PTHR32071:SF38">
    <property type="entry name" value="PSP OPERON TRANSCRIPTIONAL ACTIVATOR"/>
    <property type="match status" value="1"/>
</dbReference>
<evidence type="ECO:0000256" key="4">
    <source>
        <dbReference type="ARBA" id="ARBA00023125"/>
    </source>
</evidence>
<dbReference type="Pfam" id="PF00874">
    <property type="entry name" value="PRD"/>
    <property type="match status" value="1"/>
</dbReference>
<dbReference type="CDD" id="cd00009">
    <property type="entry name" value="AAA"/>
    <property type="match status" value="1"/>
</dbReference>
<dbReference type="Gene3D" id="3.40.50.510">
    <property type="entry name" value="Phosphotransferase system, mannose-type IIA component"/>
    <property type="match status" value="1"/>
</dbReference>
<reference evidence="8 9" key="1">
    <citation type="submission" date="2023-09" db="EMBL/GenBank/DDBJ databases">
        <title>Complete Genome and Methylome dissection of Bacillus brevis NEB573 original source of BbsI restriction endonuclease.</title>
        <authorList>
            <person name="Fomenkov A."/>
            <person name="Roberts R.D."/>
        </authorList>
    </citation>
    <scope>NUCLEOTIDE SEQUENCE [LARGE SCALE GENOMIC DNA]</scope>
    <source>
        <strain evidence="8 9">NEB573</strain>
    </source>
</reference>
<dbReference type="InterPro" id="IPR011608">
    <property type="entry name" value="PRD"/>
</dbReference>
<feature type="domain" description="PRD" evidence="7">
    <location>
        <begin position="466"/>
        <end position="575"/>
    </location>
</feature>
<dbReference type="SUPFAM" id="SSF63520">
    <property type="entry name" value="PTS-regulatory domain, PRD"/>
    <property type="match status" value="2"/>
</dbReference>
<dbReference type="SMART" id="SM00382">
    <property type="entry name" value="AAA"/>
    <property type="match status" value="1"/>
</dbReference>
<dbReference type="PROSITE" id="PS50045">
    <property type="entry name" value="SIGMA54_INTERACT_4"/>
    <property type="match status" value="1"/>
</dbReference>
<dbReference type="SUPFAM" id="SSF46785">
    <property type="entry name" value="Winged helix' DNA-binding domain"/>
    <property type="match status" value="1"/>
</dbReference>
<dbReference type="Gene3D" id="3.40.50.300">
    <property type="entry name" value="P-loop containing nucleotide triphosphate hydrolases"/>
    <property type="match status" value="1"/>
</dbReference>
<keyword evidence="9" id="KW-1185">Reference proteome</keyword>
<dbReference type="SUPFAM" id="SSF53062">
    <property type="entry name" value="PTS system fructose IIA component-like"/>
    <property type="match status" value="1"/>
</dbReference>
<keyword evidence="1" id="KW-0808">Transferase</keyword>
<dbReference type="Gene3D" id="1.10.1790.10">
    <property type="entry name" value="PRD domain"/>
    <property type="match status" value="2"/>
</dbReference>
<dbReference type="Pfam" id="PF00158">
    <property type="entry name" value="Sigma54_activat"/>
    <property type="match status" value="1"/>
</dbReference>
<keyword evidence="2" id="KW-0547">Nucleotide-binding</keyword>
<dbReference type="Pfam" id="PF03610">
    <property type="entry name" value="EIIA-man"/>
    <property type="match status" value="1"/>
</dbReference>
<evidence type="ECO:0000256" key="1">
    <source>
        <dbReference type="ARBA" id="ARBA00022679"/>
    </source>
</evidence>
<organism evidence="8 9">
    <name type="scientific">Brevibacillus brevis</name>
    <name type="common">Bacillus brevis</name>
    <dbReference type="NCBI Taxonomy" id="1393"/>
    <lineage>
        <taxon>Bacteria</taxon>
        <taxon>Bacillati</taxon>
        <taxon>Bacillota</taxon>
        <taxon>Bacilli</taxon>
        <taxon>Bacillales</taxon>
        <taxon>Paenibacillaceae</taxon>
        <taxon>Brevibacillus</taxon>
    </lineage>
</organism>
<dbReference type="Proteomes" id="UP001256827">
    <property type="component" value="Chromosome"/>
</dbReference>
<evidence type="ECO:0000313" key="9">
    <source>
        <dbReference type="Proteomes" id="UP001256827"/>
    </source>
</evidence>
<dbReference type="RefSeq" id="WP_310774029.1">
    <property type="nucleotide sequence ID" value="NZ_CP134050.1"/>
</dbReference>
<dbReference type="EMBL" id="CP134050">
    <property type="protein sequence ID" value="WNC17597.1"/>
    <property type="molecule type" value="Genomic_DNA"/>
</dbReference>
<evidence type="ECO:0000259" key="7">
    <source>
        <dbReference type="PROSITE" id="PS51372"/>
    </source>
</evidence>
<dbReference type="Pfam" id="PF25601">
    <property type="entry name" value="AAA_lid_14"/>
    <property type="match status" value="1"/>
</dbReference>
<proteinExistence type="predicted"/>
<evidence type="ECO:0000256" key="3">
    <source>
        <dbReference type="ARBA" id="ARBA00022840"/>
    </source>
</evidence>
<dbReference type="InterPro" id="IPR036662">
    <property type="entry name" value="PTS_EIIA_man-typ_sf"/>
</dbReference>
<dbReference type="InterPro" id="IPR027417">
    <property type="entry name" value="P-loop_NTPase"/>
</dbReference>
<accession>A0ABY9TCM3</accession>
<keyword evidence="4" id="KW-0238">DNA-binding</keyword>
<evidence type="ECO:0000256" key="2">
    <source>
        <dbReference type="ARBA" id="ARBA00022741"/>
    </source>
</evidence>
<sequence>MNKERIFEQLQHLTIHHDFDKQAGSYEVFTSNHLAQALDKKRNFVSQLLNEMVRSGKVIKVNTRPVYFFCKEALETKTGRLMDQSEFASLTEFHSYLNDTAKTVVDPFSKMIGYASTISHQIEQCKVAVNYPHGLPVLIHGATGVGKSLMAQHMYEYAVMKEVIEKKAPLVVVNCAEFANNPELLTANLFGYVKGAYTGADESKTGFIEEADGGYLFLDEIHRLSPEGQEKLFLFMDKGMFRRLGETQKWRKSKVRFVFATTENPQDVLIQTFLRRIPIVVTIPCLEERTIRDKTELISHFFTEEARTIDHDLMIDKQVMNMLIHTRLDGNIGELRNIIKYTCANAYYKKGNESAVTTADLRISVSHLPDEFIRKTESLGDHMWGKDALFHDGKIRRDSRKNDFGLALDKSKVLKDLVMDVIGVYDNFRKDILELDELIADVHKVIDFSFDSMVAEINEDYARYSVRFSYMKKMVDSIMEIIKNNYGLSFYSNTSNVLSNFLYYRSRNGYGTSKEFSKKIREFLHVIQKAYPKEYELAVKFMELISSHAGVETSDEDVLITTLYIKGTNKHLDINRIRAIIISHGHSTASSIANVANRLLGQYVFEAIDMPYQTTLEQITQQLIDHIRGLNTKKGMIILVDMGALEDIHLNLEGIVEGTIGMMNNITTFLALDTGTKILQGMEVEQIVEQVATECQPKYKLIRNSHTRKKAILTTCVTGIGTATKIKDLMSQSFDDCHTELEIIPYDFLRLKNNSKSDPVFQNFHVIAVIGTANPQIEHIPFVALEDIMMEKSNDAFFDILRGVVKEEEIIRINRNMVKLFSLQSVINHVTILHPDKLMNHIELVTDHMQAEMGIEFSNSVKISLFVHISCLVERLVKNEPISSYEDLDLFEKCHYSFIQTVRRSFSVIENVYSVRIPVAEIGFIYDIINRQTKDLTD</sequence>
<dbReference type="PANTHER" id="PTHR32071">
    <property type="entry name" value="TRANSCRIPTIONAL REGULATORY PROTEIN"/>
    <property type="match status" value="1"/>
</dbReference>
<evidence type="ECO:0000259" key="5">
    <source>
        <dbReference type="PROSITE" id="PS50045"/>
    </source>
</evidence>
<protein>
    <submittedName>
        <fullName evidence="8">Sigma 54-interacting transcriptional regulator</fullName>
    </submittedName>
</protein>
<name>A0ABY9TCM3_BREBE</name>
<dbReference type="InterPro" id="IPR002078">
    <property type="entry name" value="Sigma_54_int"/>
</dbReference>
<evidence type="ECO:0000259" key="6">
    <source>
        <dbReference type="PROSITE" id="PS51096"/>
    </source>
</evidence>
<feature type="domain" description="PRD" evidence="7">
    <location>
        <begin position="833"/>
        <end position="938"/>
    </location>
</feature>
<evidence type="ECO:0000313" key="8">
    <source>
        <dbReference type="EMBL" id="WNC17597.1"/>
    </source>
</evidence>
<feature type="domain" description="Sigma-54 factor interaction" evidence="5">
    <location>
        <begin position="111"/>
        <end position="344"/>
    </location>
</feature>
<dbReference type="InterPro" id="IPR058031">
    <property type="entry name" value="AAA_lid_NorR"/>
</dbReference>
<dbReference type="SUPFAM" id="SSF52540">
    <property type="entry name" value="P-loop containing nucleoside triphosphate hydrolases"/>
    <property type="match status" value="1"/>
</dbReference>